<dbReference type="GO" id="GO:0000034">
    <property type="term" value="F:adenine deaminase activity"/>
    <property type="evidence" value="ECO:0007669"/>
    <property type="project" value="UniProtKB-UniRule"/>
</dbReference>
<dbReference type="Proteomes" id="UP000343335">
    <property type="component" value="Unassembled WGS sequence"/>
</dbReference>
<keyword evidence="1 5" id="KW-0479">Metal-binding</keyword>
<evidence type="ECO:0000256" key="2">
    <source>
        <dbReference type="ARBA" id="ARBA00022801"/>
    </source>
</evidence>
<dbReference type="GO" id="GO:0008270">
    <property type="term" value="F:zinc ion binding"/>
    <property type="evidence" value="ECO:0007669"/>
    <property type="project" value="UniProtKB-UniRule"/>
</dbReference>
<dbReference type="RefSeq" id="WP_150666464.1">
    <property type="nucleotide sequence ID" value="NZ_CABPSA010000011.1"/>
</dbReference>
<dbReference type="Gene3D" id="3.20.20.140">
    <property type="entry name" value="Metal-dependent hydrolases"/>
    <property type="match status" value="1"/>
</dbReference>
<accession>A0A5E4YXD8</accession>
<feature type="binding site" evidence="5">
    <location>
        <position position="285"/>
    </location>
    <ligand>
        <name>Zn(2+)</name>
        <dbReference type="ChEBI" id="CHEBI:29105"/>
        <note>catalytic</note>
    </ligand>
</feature>
<feature type="binding site" evidence="5">
    <location>
        <position position="22"/>
    </location>
    <ligand>
        <name>Zn(2+)</name>
        <dbReference type="ChEBI" id="CHEBI:29105"/>
        <note>catalytic</note>
    </ligand>
</feature>
<feature type="binding site" evidence="5">
    <location>
        <position position="204"/>
    </location>
    <ligand>
        <name>Zn(2+)</name>
        <dbReference type="ChEBI" id="CHEBI:29105"/>
        <note>catalytic</note>
    </ligand>
</feature>
<reference evidence="7 8" key="1">
    <citation type="submission" date="2019-08" db="EMBL/GenBank/DDBJ databases">
        <authorList>
            <person name="Peeters C."/>
        </authorList>
    </citation>
    <scope>NUCLEOTIDE SEQUENCE [LARGE SCALE GENOMIC DNA]</scope>
    <source>
        <strain evidence="7 8">LMG 31010</strain>
    </source>
</reference>
<dbReference type="NCBIfam" id="NF006850">
    <property type="entry name" value="PRK09358.1-6"/>
    <property type="match status" value="1"/>
</dbReference>
<dbReference type="GO" id="GO:0009117">
    <property type="term" value="P:nucleotide metabolic process"/>
    <property type="evidence" value="ECO:0007669"/>
    <property type="project" value="UniProtKB-KW"/>
</dbReference>
<feature type="binding site" evidence="5">
    <location>
        <position position="20"/>
    </location>
    <ligand>
        <name>Zn(2+)</name>
        <dbReference type="ChEBI" id="CHEBI:29105"/>
        <note>catalytic</note>
    </ligand>
</feature>
<dbReference type="HAMAP" id="MF_01962">
    <property type="entry name" value="Adenine_deaminase"/>
    <property type="match status" value="1"/>
</dbReference>
<dbReference type="PANTHER" id="PTHR43114:SF6">
    <property type="entry name" value="ADENINE DEAMINASE"/>
    <property type="match status" value="1"/>
</dbReference>
<evidence type="ECO:0000256" key="1">
    <source>
        <dbReference type="ARBA" id="ARBA00022723"/>
    </source>
</evidence>
<evidence type="ECO:0000259" key="6">
    <source>
        <dbReference type="Pfam" id="PF00962"/>
    </source>
</evidence>
<feature type="binding site" evidence="5">
    <location>
        <position position="286"/>
    </location>
    <ligand>
        <name>substrate</name>
    </ligand>
</feature>
<dbReference type="FunFam" id="3.20.20.140:FF:000039">
    <property type="entry name" value="Adenine deaminase"/>
    <property type="match status" value="1"/>
</dbReference>
<feature type="domain" description="Adenosine deaminase" evidence="6">
    <location>
        <begin position="15"/>
        <end position="337"/>
    </location>
</feature>
<name>A0A5E4YXD8_9BURK</name>
<dbReference type="OrthoDB" id="105475at2"/>
<comment type="cofactor">
    <cofactor evidence="5">
        <name>Zn(2+)</name>
        <dbReference type="ChEBI" id="CHEBI:29105"/>
    </cofactor>
    <text evidence="5">Binds 1 zinc ion per subunit.</text>
</comment>
<dbReference type="Pfam" id="PF00962">
    <property type="entry name" value="A_deaminase"/>
    <property type="match status" value="1"/>
</dbReference>
<dbReference type="GO" id="GO:0006146">
    <property type="term" value="P:adenine catabolic process"/>
    <property type="evidence" value="ECO:0007669"/>
    <property type="project" value="UniProtKB-UniRule"/>
</dbReference>
<evidence type="ECO:0000313" key="7">
    <source>
        <dbReference type="EMBL" id="VVE53581.1"/>
    </source>
</evidence>
<dbReference type="InterPro" id="IPR032466">
    <property type="entry name" value="Metal_Hydrolase"/>
</dbReference>
<sequence length="356" mass="40063">MPLTPELAKTLCAMPKAELHLHIEGTLEPELIFRLAERNQVKLPYPSVEALRDAYAFTDLQSFLDIYYAGASVLLTEDDFYDMTRAYMARAAADNIRHTEIFFDPQTHTSRGVSMATVVNGIERALAEAEAQQGITSRLILCFLRHLPEEDALQTLETALPYFNSHGHRLVGVGLDSSEQGHPPNKFARVFERCRALGLRIVAHAGEEGPPAYIHEALDMLRVERVDHGVRAIEDEALLDRLAREKIALTVCPLSNVRLKVFDHMGQHTLHQLLKRGLAVTINSDDPAYFGGYLNENFLATFDALDMTLDDAYTMARNSFDASFIDDSEKQRLIGELERFRAAQIDVWAGRHITSR</sequence>
<evidence type="ECO:0000256" key="3">
    <source>
        <dbReference type="ARBA" id="ARBA00022833"/>
    </source>
</evidence>
<keyword evidence="3 5" id="KW-0862">Zinc</keyword>
<dbReference type="InterPro" id="IPR006330">
    <property type="entry name" value="Ado/ade_deaminase"/>
</dbReference>
<comment type="similarity">
    <text evidence="5">Belongs to the metallo-dependent hydrolases superfamily. Adenosine and AMP deaminases family. Adenine deaminase type 2 subfamily.</text>
</comment>
<dbReference type="PANTHER" id="PTHR43114">
    <property type="entry name" value="ADENINE DEAMINASE"/>
    <property type="match status" value="1"/>
</dbReference>
<evidence type="ECO:0000256" key="5">
    <source>
        <dbReference type="HAMAP-Rule" id="MF_01962"/>
    </source>
</evidence>
<gene>
    <name evidence="7" type="ORF">PCO31010_04863</name>
</gene>
<dbReference type="InterPro" id="IPR028892">
    <property type="entry name" value="ADE"/>
</dbReference>
<comment type="catalytic activity">
    <reaction evidence="5">
        <text>adenine + H2O + H(+) = hypoxanthine + NH4(+)</text>
        <dbReference type="Rhea" id="RHEA:23688"/>
        <dbReference type="ChEBI" id="CHEBI:15377"/>
        <dbReference type="ChEBI" id="CHEBI:15378"/>
        <dbReference type="ChEBI" id="CHEBI:16708"/>
        <dbReference type="ChEBI" id="CHEBI:17368"/>
        <dbReference type="ChEBI" id="CHEBI:28938"/>
        <dbReference type="EC" id="3.5.4.2"/>
    </reaction>
</comment>
<keyword evidence="2 5" id="KW-0378">Hydrolase</keyword>
<feature type="active site" description="Proton donor" evidence="5">
    <location>
        <position position="207"/>
    </location>
</feature>
<dbReference type="SUPFAM" id="SSF51556">
    <property type="entry name" value="Metallo-dependent hydrolases"/>
    <property type="match status" value="1"/>
</dbReference>
<dbReference type="EMBL" id="CABPSA010000011">
    <property type="protein sequence ID" value="VVE53581.1"/>
    <property type="molecule type" value="Genomic_DNA"/>
</dbReference>
<dbReference type="AlphaFoldDB" id="A0A5E4YXD8"/>
<comment type="function">
    <text evidence="5">Catalyzes the hydrolytic deamination of adenine to hypoxanthine. Plays an important role in the purine salvage pathway and in nitrogen catabolism.</text>
</comment>
<proteinExistence type="inferred from homology"/>
<dbReference type="GO" id="GO:0005829">
    <property type="term" value="C:cytosol"/>
    <property type="evidence" value="ECO:0007669"/>
    <property type="project" value="TreeGrafter"/>
</dbReference>
<dbReference type="EC" id="3.5.4.2" evidence="5"/>
<feature type="site" description="Important for catalytic activity" evidence="5">
    <location>
        <position position="228"/>
    </location>
</feature>
<dbReference type="GO" id="GO:0043103">
    <property type="term" value="P:hypoxanthine salvage"/>
    <property type="evidence" value="ECO:0007669"/>
    <property type="project" value="UniProtKB-UniRule"/>
</dbReference>
<dbReference type="NCBIfam" id="TIGR01430">
    <property type="entry name" value="aden_deam"/>
    <property type="match status" value="1"/>
</dbReference>
<dbReference type="InterPro" id="IPR001365">
    <property type="entry name" value="A_deaminase_dom"/>
</dbReference>
<dbReference type="CDD" id="cd01320">
    <property type="entry name" value="ADA"/>
    <property type="match status" value="1"/>
</dbReference>
<organism evidence="7 8">
    <name type="scientific">Pandoraea commovens</name>
    <dbReference type="NCBI Taxonomy" id="2508289"/>
    <lineage>
        <taxon>Bacteria</taxon>
        <taxon>Pseudomonadati</taxon>
        <taxon>Pseudomonadota</taxon>
        <taxon>Betaproteobacteria</taxon>
        <taxon>Burkholderiales</taxon>
        <taxon>Burkholderiaceae</taxon>
        <taxon>Pandoraea</taxon>
    </lineage>
</organism>
<evidence type="ECO:0000313" key="8">
    <source>
        <dbReference type="Proteomes" id="UP000343335"/>
    </source>
</evidence>
<keyword evidence="4 5" id="KW-0546">Nucleotide metabolism</keyword>
<evidence type="ECO:0000256" key="4">
    <source>
        <dbReference type="ARBA" id="ARBA00023080"/>
    </source>
</evidence>
<protein>
    <recommendedName>
        <fullName evidence="5">Adenine deaminase</fullName>
        <shortName evidence="5">ADE</shortName>
        <ecNumber evidence="5">3.5.4.2</ecNumber>
    </recommendedName>
    <alternativeName>
        <fullName evidence="5">Adenine aminohydrolase</fullName>
        <shortName evidence="5">AAH</shortName>
    </alternativeName>
</protein>